<evidence type="ECO:0000313" key="1">
    <source>
        <dbReference type="Proteomes" id="UP000887565"/>
    </source>
</evidence>
<dbReference type="WBParaSite" id="nRc.2.0.1.t09979-RA">
    <property type="protein sequence ID" value="nRc.2.0.1.t09979-RA"/>
    <property type="gene ID" value="nRc.2.0.1.g09979"/>
</dbReference>
<evidence type="ECO:0000313" key="2">
    <source>
        <dbReference type="WBParaSite" id="nRc.2.0.1.t09979-RA"/>
    </source>
</evidence>
<sequence>MNQSSKRGRPIRNLYGFKPLRSCKEVSSPSGLTCRLTITWSNGAICIILKKIFIYFLQMLYEYHHDWWIHM</sequence>
<dbReference type="AlphaFoldDB" id="A0A915I758"/>
<reference evidence="2" key="1">
    <citation type="submission" date="2022-11" db="UniProtKB">
        <authorList>
            <consortium name="WormBaseParasite"/>
        </authorList>
    </citation>
    <scope>IDENTIFICATION</scope>
</reference>
<protein>
    <submittedName>
        <fullName evidence="2">Uncharacterized protein</fullName>
    </submittedName>
</protein>
<name>A0A915I758_ROMCU</name>
<dbReference type="Proteomes" id="UP000887565">
    <property type="component" value="Unplaced"/>
</dbReference>
<accession>A0A915I758</accession>
<proteinExistence type="predicted"/>
<organism evidence="1 2">
    <name type="scientific">Romanomermis culicivorax</name>
    <name type="common">Nematode worm</name>
    <dbReference type="NCBI Taxonomy" id="13658"/>
    <lineage>
        <taxon>Eukaryota</taxon>
        <taxon>Metazoa</taxon>
        <taxon>Ecdysozoa</taxon>
        <taxon>Nematoda</taxon>
        <taxon>Enoplea</taxon>
        <taxon>Dorylaimia</taxon>
        <taxon>Mermithida</taxon>
        <taxon>Mermithoidea</taxon>
        <taxon>Mermithidae</taxon>
        <taxon>Romanomermis</taxon>
    </lineage>
</organism>
<keyword evidence="1" id="KW-1185">Reference proteome</keyword>